<gene>
    <name evidence="10" type="ORF">KQI86_06040</name>
</gene>
<feature type="transmembrane region" description="Helical" evidence="7">
    <location>
        <begin position="67"/>
        <end position="87"/>
    </location>
</feature>
<dbReference type="CDD" id="cd07343">
    <property type="entry name" value="M48A_Zmpste24p_like"/>
    <property type="match status" value="1"/>
</dbReference>
<comment type="similarity">
    <text evidence="6">Belongs to the peptidase M48 family.</text>
</comment>
<dbReference type="Pfam" id="PF16491">
    <property type="entry name" value="Peptidase_M48_N"/>
    <property type="match status" value="1"/>
</dbReference>
<keyword evidence="11" id="KW-1185">Reference proteome</keyword>
<feature type="transmembrane region" description="Helical" evidence="7">
    <location>
        <begin position="5"/>
        <end position="26"/>
    </location>
</feature>
<name>A0ABS6EFF3_9CLOT</name>
<dbReference type="InterPro" id="IPR001915">
    <property type="entry name" value="Peptidase_M48"/>
</dbReference>
<evidence type="ECO:0000256" key="6">
    <source>
        <dbReference type="RuleBase" id="RU003983"/>
    </source>
</evidence>
<evidence type="ECO:0000313" key="10">
    <source>
        <dbReference type="EMBL" id="MBU5483882.1"/>
    </source>
</evidence>
<keyword evidence="2" id="KW-0479">Metal-binding</keyword>
<dbReference type="PANTHER" id="PTHR10120">
    <property type="entry name" value="CAAX PRENYL PROTEASE 1"/>
    <property type="match status" value="1"/>
</dbReference>
<dbReference type="Proteomes" id="UP000726170">
    <property type="component" value="Unassembled WGS sequence"/>
</dbReference>
<evidence type="ECO:0000259" key="9">
    <source>
        <dbReference type="Pfam" id="PF16491"/>
    </source>
</evidence>
<comment type="cofactor">
    <cofactor evidence="6">
        <name>Zn(2+)</name>
        <dbReference type="ChEBI" id="CHEBI:29105"/>
    </cofactor>
    <text evidence="6">Binds 1 zinc ion per subunit.</text>
</comment>
<feature type="transmembrane region" description="Helical" evidence="7">
    <location>
        <begin position="108"/>
        <end position="126"/>
    </location>
</feature>
<evidence type="ECO:0000256" key="5">
    <source>
        <dbReference type="ARBA" id="ARBA00023049"/>
    </source>
</evidence>
<keyword evidence="1 6" id="KW-0645">Protease</keyword>
<feature type="domain" description="Peptidase M48" evidence="8">
    <location>
        <begin position="213"/>
        <end position="420"/>
    </location>
</feature>
<dbReference type="RefSeq" id="WP_216438386.1">
    <property type="nucleotide sequence ID" value="NZ_JAHLQF010000002.1"/>
</dbReference>
<organism evidence="10 11">
    <name type="scientific">Clostridium mobile</name>
    <dbReference type="NCBI Taxonomy" id="2841512"/>
    <lineage>
        <taxon>Bacteria</taxon>
        <taxon>Bacillati</taxon>
        <taxon>Bacillota</taxon>
        <taxon>Clostridia</taxon>
        <taxon>Eubacteriales</taxon>
        <taxon>Clostridiaceae</taxon>
        <taxon>Clostridium</taxon>
    </lineage>
</organism>
<feature type="transmembrane region" description="Helical" evidence="7">
    <location>
        <begin position="331"/>
        <end position="351"/>
    </location>
</feature>
<evidence type="ECO:0000256" key="4">
    <source>
        <dbReference type="ARBA" id="ARBA00022833"/>
    </source>
</evidence>
<dbReference type="Pfam" id="PF01435">
    <property type="entry name" value="Peptidase_M48"/>
    <property type="match status" value="1"/>
</dbReference>
<feature type="transmembrane region" description="Helical" evidence="7">
    <location>
        <begin position="297"/>
        <end position="319"/>
    </location>
</feature>
<feature type="transmembrane region" description="Helical" evidence="7">
    <location>
        <begin position="156"/>
        <end position="174"/>
    </location>
</feature>
<protein>
    <submittedName>
        <fullName evidence="10">M48 family metallopeptidase</fullName>
    </submittedName>
</protein>
<evidence type="ECO:0000313" key="11">
    <source>
        <dbReference type="Proteomes" id="UP000726170"/>
    </source>
</evidence>
<keyword evidence="5 6" id="KW-0482">Metalloprotease</keyword>
<sequence>MKKSFYLTLTVFFTFIFLFVFSVRYFENSNMEKLKKDNSYTVVLDNTTKASIAKVSDKAIHYRKINLNIWSVNLILSFAIPIIFILSGLSRKLSEFVKRISRNYIIQLALFFIFFTLISCIITFPLDYYRGFVHRHNFGLSNQTFYKWFSNYLKGFTINTLITSIFIWVPYFIINKSPKRWWLYNGLLSIPVLMFVTFISPMYIDPLFNQYTPIQNKDLQTKIEEQLKIADISNSKVYQVNKSVDTKEMNAYMTGVFNSKRIVLWDTTINNLTQGETLSITAHEIGHYVMGDVWKSIVLGGALFTLVLYLVNKSLLWILHKWRDILGVRRIVDVGAMPLIILLLNIFLFLANPITNTYSRYVEREADRYALELTKDNSSVITSTIKLHENSLSLPKVSKIYEVWYYSHPSYYDRVIFAKEYAPWKENKPLKYIK</sequence>
<evidence type="ECO:0000256" key="3">
    <source>
        <dbReference type="ARBA" id="ARBA00022801"/>
    </source>
</evidence>
<reference evidence="10 11" key="1">
    <citation type="submission" date="2021-06" db="EMBL/GenBank/DDBJ databases">
        <authorList>
            <person name="Sun Q."/>
            <person name="Li D."/>
        </authorList>
    </citation>
    <scope>NUCLEOTIDE SEQUENCE [LARGE SCALE GENOMIC DNA]</scope>
    <source>
        <strain evidence="10 11">MSJ-11</strain>
    </source>
</reference>
<dbReference type="EMBL" id="JAHLQF010000002">
    <property type="protein sequence ID" value="MBU5483882.1"/>
    <property type="molecule type" value="Genomic_DNA"/>
</dbReference>
<feature type="domain" description="CAAX prenyl protease 1 N-terminal" evidence="9">
    <location>
        <begin position="57"/>
        <end position="210"/>
    </location>
</feature>
<evidence type="ECO:0000256" key="2">
    <source>
        <dbReference type="ARBA" id="ARBA00022723"/>
    </source>
</evidence>
<evidence type="ECO:0000259" key="8">
    <source>
        <dbReference type="Pfam" id="PF01435"/>
    </source>
</evidence>
<evidence type="ECO:0000256" key="1">
    <source>
        <dbReference type="ARBA" id="ARBA00022670"/>
    </source>
</evidence>
<keyword evidence="7" id="KW-1133">Transmembrane helix</keyword>
<keyword evidence="3 6" id="KW-0378">Hydrolase</keyword>
<proteinExistence type="inferred from homology"/>
<evidence type="ECO:0000256" key="7">
    <source>
        <dbReference type="SAM" id="Phobius"/>
    </source>
</evidence>
<keyword evidence="7" id="KW-0472">Membrane</keyword>
<accession>A0ABS6EFF3</accession>
<keyword evidence="7" id="KW-0812">Transmembrane</keyword>
<keyword evidence="4 6" id="KW-0862">Zinc</keyword>
<comment type="caution">
    <text evidence="10">The sequence shown here is derived from an EMBL/GenBank/DDBJ whole genome shotgun (WGS) entry which is preliminary data.</text>
</comment>
<dbReference type="InterPro" id="IPR027057">
    <property type="entry name" value="CAXX_Prtase_1"/>
</dbReference>
<dbReference type="InterPro" id="IPR032456">
    <property type="entry name" value="Peptidase_M48_N"/>
</dbReference>
<feature type="transmembrane region" description="Helical" evidence="7">
    <location>
        <begin position="181"/>
        <end position="204"/>
    </location>
</feature>